<gene>
    <name evidence="2" type="ORF">CU100_20165</name>
</gene>
<sequence length="133" mass="14917">MASSSRASSLTLIRLQKLTKARCELHLSRLNEQYLAREDENDGLVKLQDDLFSASSKVAAPAQIITKRLETNKALQTRLGDEIVEAKHDLLKAARTLDALGARLRAIEKEMARAELMYQMEEYQGFLLAKSAI</sequence>
<dbReference type="AlphaFoldDB" id="A0A2P7AP27"/>
<protein>
    <submittedName>
        <fullName evidence="2">Uncharacterized protein</fullName>
    </submittedName>
</protein>
<keyword evidence="1" id="KW-0175">Coiled coil</keyword>
<name>A0A2P7AP27_9HYPH</name>
<organism evidence="2 3">
    <name type="scientific">Phyllobacterium endophyticum</name>
    <dbReference type="NCBI Taxonomy" id="1149773"/>
    <lineage>
        <taxon>Bacteria</taxon>
        <taxon>Pseudomonadati</taxon>
        <taxon>Pseudomonadota</taxon>
        <taxon>Alphaproteobacteria</taxon>
        <taxon>Hyphomicrobiales</taxon>
        <taxon>Phyllobacteriaceae</taxon>
        <taxon>Phyllobacterium</taxon>
    </lineage>
</organism>
<comment type="caution">
    <text evidence="2">The sequence shown here is derived from an EMBL/GenBank/DDBJ whole genome shotgun (WGS) entry which is preliminary data.</text>
</comment>
<accession>A0A2P7AP27</accession>
<dbReference type="OrthoDB" id="8115848at2"/>
<dbReference type="EMBL" id="PGGN01000004">
    <property type="protein sequence ID" value="PSH55958.1"/>
    <property type="molecule type" value="Genomic_DNA"/>
</dbReference>
<feature type="coiled-coil region" evidence="1">
    <location>
        <begin position="90"/>
        <end position="124"/>
    </location>
</feature>
<evidence type="ECO:0000313" key="3">
    <source>
        <dbReference type="Proteomes" id="UP000241158"/>
    </source>
</evidence>
<dbReference type="Proteomes" id="UP000241158">
    <property type="component" value="Unassembled WGS sequence"/>
</dbReference>
<proteinExistence type="predicted"/>
<keyword evidence="3" id="KW-1185">Reference proteome</keyword>
<evidence type="ECO:0000313" key="2">
    <source>
        <dbReference type="EMBL" id="PSH55958.1"/>
    </source>
</evidence>
<evidence type="ECO:0000256" key="1">
    <source>
        <dbReference type="SAM" id="Coils"/>
    </source>
</evidence>
<reference evidence="3" key="1">
    <citation type="submission" date="2017-11" db="EMBL/GenBank/DDBJ databases">
        <authorList>
            <person name="Kuznetsova I."/>
            <person name="Sazanova A."/>
            <person name="Chirak E."/>
            <person name="Safronova V."/>
            <person name="Willems A."/>
        </authorList>
    </citation>
    <scope>NUCLEOTIDE SEQUENCE [LARGE SCALE GENOMIC DNA]</scope>
    <source>
        <strain evidence="3">PEPV15</strain>
    </source>
</reference>
<dbReference type="RefSeq" id="WP_106718374.1">
    <property type="nucleotide sequence ID" value="NZ_JACHXT010000001.1"/>
</dbReference>